<evidence type="ECO:0000256" key="7">
    <source>
        <dbReference type="ARBA" id="ARBA00022801"/>
    </source>
</evidence>
<dbReference type="InterPro" id="IPR057775">
    <property type="entry name" value="USP48_dom"/>
</dbReference>
<dbReference type="GO" id="GO:0004843">
    <property type="term" value="F:cysteine-type deubiquitinase activity"/>
    <property type="evidence" value="ECO:0007669"/>
    <property type="project" value="UniProtKB-EC"/>
</dbReference>
<feature type="region of interest" description="Disordered" evidence="10">
    <location>
        <begin position="674"/>
        <end position="706"/>
    </location>
</feature>
<dbReference type="PANTHER" id="PTHR24006:SF722">
    <property type="entry name" value="UBIQUITIN CARBOXYL-TERMINAL HYDROLASE 48"/>
    <property type="match status" value="1"/>
</dbReference>
<dbReference type="Pfam" id="PF24543">
    <property type="entry name" value="Usp-48"/>
    <property type="match status" value="1"/>
</dbReference>
<dbReference type="AlphaFoldDB" id="A0A0N4V6U1"/>
<name>A0A0N4V6U1_ENTVE</name>
<dbReference type="SUPFAM" id="SSF54001">
    <property type="entry name" value="Cysteine proteinases"/>
    <property type="match status" value="1"/>
</dbReference>
<evidence type="ECO:0000256" key="9">
    <source>
        <dbReference type="ARBA" id="ARBA00023242"/>
    </source>
</evidence>
<evidence type="ECO:0000256" key="3">
    <source>
        <dbReference type="ARBA" id="ARBA00009085"/>
    </source>
</evidence>
<feature type="domain" description="USP" evidence="11">
    <location>
        <begin position="99"/>
        <end position="399"/>
    </location>
</feature>
<evidence type="ECO:0000256" key="2">
    <source>
        <dbReference type="ARBA" id="ARBA00004123"/>
    </source>
</evidence>
<dbReference type="InterPro" id="IPR028889">
    <property type="entry name" value="USP"/>
</dbReference>
<keyword evidence="13" id="KW-1185">Reference proteome</keyword>
<dbReference type="GO" id="GO:0005634">
    <property type="term" value="C:nucleus"/>
    <property type="evidence" value="ECO:0007669"/>
    <property type="project" value="UniProtKB-SubCell"/>
</dbReference>
<keyword evidence="5" id="KW-0645">Protease</keyword>
<organism evidence="14">
    <name type="scientific">Enterobius vermicularis</name>
    <name type="common">Human pinworm</name>
    <dbReference type="NCBI Taxonomy" id="51028"/>
    <lineage>
        <taxon>Eukaryota</taxon>
        <taxon>Metazoa</taxon>
        <taxon>Ecdysozoa</taxon>
        <taxon>Nematoda</taxon>
        <taxon>Chromadorea</taxon>
        <taxon>Rhabditida</taxon>
        <taxon>Spirurina</taxon>
        <taxon>Oxyuridomorpha</taxon>
        <taxon>Oxyuroidea</taxon>
        <taxon>Oxyuridae</taxon>
        <taxon>Enterobius</taxon>
    </lineage>
</organism>
<reference evidence="14" key="1">
    <citation type="submission" date="2017-02" db="UniProtKB">
        <authorList>
            <consortium name="WormBaseParasite"/>
        </authorList>
    </citation>
    <scope>IDENTIFICATION</scope>
</reference>
<dbReference type="STRING" id="51028.A0A0N4V6U1"/>
<keyword evidence="6" id="KW-0833">Ubl conjugation pathway</keyword>
<keyword evidence="7" id="KW-0378">Hydrolase</keyword>
<dbReference type="PROSITE" id="PS50235">
    <property type="entry name" value="USP_3"/>
    <property type="match status" value="1"/>
</dbReference>
<keyword evidence="9" id="KW-0539">Nucleus</keyword>
<feature type="compositionally biased region" description="Basic and acidic residues" evidence="10">
    <location>
        <begin position="767"/>
        <end position="776"/>
    </location>
</feature>
<dbReference type="Pfam" id="PF00443">
    <property type="entry name" value="UCH"/>
    <property type="match status" value="1"/>
</dbReference>
<evidence type="ECO:0000256" key="5">
    <source>
        <dbReference type="ARBA" id="ARBA00022670"/>
    </source>
</evidence>
<gene>
    <name evidence="12" type="ORF">EVEC_LOCUS5601</name>
</gene>
<feature type="region of interest" description="Disordered" evidence="10">
    <location>
        <begin position="1074"/>
        <end position="1096"/>
    </location>
</feature>
<dbReference type="OrthoDB" id="289038at2759"/>
<feature type="region of interest" description="Disordered" evidence="10">
    <location>
        <begin position="732"/>
        <end position="796"/>
    </location>
</feature>
<dbReference type="InterPro" id="IPR001394">
    <property type="entry name" value="Peptidase_C19_UCH"/>
</dbReference>
<dbReference type="EMBL" id="UXUI01008214">
    <property type="protein sequence ID" value="VDD90850.1"/>
    <property type="molecule type" value="Genomic_DNA"/>
</dbReference>
<sequence length="1096" mass="124863">MKGIGGATRSRNVRRKNLSGINIPDDLTYETAFKLYQLDKTECTLHSVPNPKTQNCRDNPYCLGRLGQQRWDKEKQQIDKEGKATAKCFSRRDVTKVPCGLVNLGNSCYLNSFIQIYFSDPFFRRLIYSWHPVDNFVVPIGEKVNIEELMLCLQRLFVTLQVTPYEDANAEHLAKLLQLDSEQHDALEFQILLFNKIEKLLSSREEWRDVKDAIVNRSKGIITQRISCSCGRESVCDVPFHPFILGIEKVNSLSKALEAYFSPEHLPDYVCPTCHTPDLTVRKFTIKQPPPVVTIQVNRFTLDAAGRKKKVRSALQYLREVEIGGVLYENCAVMVHEGPNADCGHYYDIIKHPDTGKWFTYNDEVVKPTTAPGVAVEKDRISKTTPDMKGCYALIYRRKNDTDNDVPEPPQHLKDEITAMASLDAEFLADKIEANGTSKKSHDLMEGRKNFLSSLFEKLQVKTWKQVKEHPESVVFLPTQLLSNIQAKEFEAFIKVKEEYNNKGKRFQTTCDDADVPSTSEQLILSPCYFELCEHGRVSLENILRGELKAVLKVGAQVLLEHYQMKVSSSNDCLASLKTGKDICLECVGKKKAELEFMALVDAKTKTARLLLREKTQRFYHADNCLWISTRSLMQYRKLAIRAYKQRCKCVTERKQIFFSSLIEETVEKIAEARAESTNSSSESKAESGTCGTDPSTSGMSWDDIKSDSDMRIDVNELRDFSNSDVVEKAEVNGEVGDDEPYTDRAVNQESGYATKRRKLAEDNSAAEEKTNDLDKPSTPSSTGKLSSEDGSDLNVGEMQIDGNVLSTRISKKSSCEVVADENETNVNFNRPANLSSKIKDEEDDMSDLDDNVIFNGDLQCTHGNFDFKCYETKERRIVVEVWEWNNLVDDVFTPHQAYKNKLNNNEDQQRRLQEIRASVGDLIRSVSRRNSHEVTNNHYTRVICADFIRNMISRFKSGARNVTIPALCQQCLLCPEHKLPYLFFDVERKALPLTVDEWRRITSAMQINTTEVQEIVIRNGQYEVFCEPCRKIQQEIEDHKRFVYEKGADIYVKLKSDENEEPRGENGVVALSIQNGSRPPPATRRAAAKNCMKFK</sequence>
<evidence type="ECO:0000256" key="4">
    <source>
        <dbReference type="ARBA" id="ARBA00012759"/>
    </source>
</evidence>
<keyword evidence="8" id="KW-0788">Thiol protease</keyword>
<reference evidence="12 13" key="2">
    <citation type="submission" date="2018-10" db="EMBL/GenBank/DDBJ databases">
        <authorList>
            <consortium name="Pathogen Informatics"/>
        </authorList>
    </citation>
    <scope>NUCLEOTIDE SEQUENCE [LARGE SCALE GENOMIC DNA]</scope>
</reference>
<dbReference type="InterPro" id="IPR050164">
    <property type="entry name" value="Peptidase_C19"/>
</dbReference>
<comment type="similarity">
    <text evidence="3">Belongs to the peptidase C19 family.</text>
</comment>
<evidence type="ECO:0000313" key="14">
    <source>
        <dbReference type="WBParaSite" id="EVEC_0000599001-mRNA-1"/>
    </source>
</evidence>
<dbReference type="GO" id="GO:0005829">
    <property type="term" value="C:cytosol"/>
    <property type="evidence" value="ECO:0007669"/>
    <property type="project" value="TreeGrafter"/>
</dbReference>
<evidence type="ECO:0000256" key="8">
    <source>
        <dbReference type="ARBA" id="ARBA00022807"/>
    </source>
</evidence>
<accession>A0A0N4V6U1</accession>
<proteinExistence type="inferred from homology"/>
<dbReference type="EC" id="3.4.19.12" evidence="4"/>
<dbReference type="WBParaSite" id="EVEC_0000599001-mRNA-1">
    <property type="protein sequence ID" value="EVEC_0000599001-mRNA-1"/>
    <property type="gene ID" value="EVEC_0000599001"/>
</dbReference>
<dbReference type="PANTHER" id="PTHR24006">
    <property type="entry name" value="UBIQUITIN CARBOXYL-TERMINAL HYDROLASE"/>
    <property type="match status" value="1"/>
</dbReference>
<dbReference type="InterPro" id="IPR018200">
    <property type="entry name" value="USP_CS"/>
</dbReference>
<dbReference type="Proteomes" id="UP000274131">
    <property type="component" value="Unassembled WGS sequence"/>
</dbReference>
<dbReference type="GO" id="GO:0006508">
    <property type="term" value="P:proteolysis"/>
    <property type="evidence" value="ECO:0007669"/>
    <property type="project" value="UniProtKB-KW"/>
</dbReference>
<evidence type="ECO:0000256" key="1">
    <source>
        <dbReference type="ARBA" id="ARBA00000707"/>
    </source>
</evidence>
<dbReference type="GO" id="GO:0016579">
    <property type="term" value="P:protein deubiquitination"/>
    <property type="evidence" value="ECO:0007669"/>
    <property type="project" value="InterPro"/>
</dbReference>
<feature type="compositionally biased region" description="Polar residues" evidence="10">
    <location>
        <begin position="690"/>
        <end position="700"/>
    </location>
</feature>
<evidence type="ECO:0000256" key="10">
    <source>
        <dbReference type="SAM" id="MobiDB-lite"/>
    </source>
</evidence>
<protein>
    <recommendedName>
        <fullName evidence="4">ubiquitinyl hydrolase 1</fullName>
        <ecNumber evidence="4">3.4.19.12</ecNumber>
    </recommendedName>
</protein>
<evidence type="ECO:0000259" key="11">
    <source>
        <dbReference type="PROSITE" id="PS50235"/>
    </source>
</evidence>
<dbReference type="InterPro" id="IPR038765">
    <property type="entry name" value="Papain-like_cys_pep_sf"/>
</dbReference>
<dbReference type="PROSITE" id="PS00972">
    <property type="entry name" value="USP_1"/>
    <property type="match status" value="1"/>
</dbReference>
<evidence type="ECO:0000313" key="12">
    <source>
        <dbReference type="EMBL" id="VDD90850.1"/>
    </source>
</evidence>
<comment type="catalytic activity">
    <reaction evidence="1">
        <text>Thiol-dependent hydrolysis of ester, thioester, amide, peptide and isopeptide bonds formed by the C-terminal Gly of ubiquitin (a 76-residue protein attached to proteins as an intracellular targeting signal).</text>
        <dbReference type="EC" id="3.4.19.12"/>
    </reaction>
</comment>
<evidence type="ECO:0000256" key="6">
    <source>
        <dbReference type="ARBA" id="ARBA00022786"/>
    </source>
</evidence>
<comment type="subcellular location">
    <subcellularLocation>
        <location evidence="2">Nucleus</location>
    </subcellularLocation>
</comment>
<evidence type="ECO:0000313" key="13">
    <source>
        <dbReference type="Proteomes" id="UP000274131"/>
    </source>
</evidence>
<dbReference type="Gene3D" id="3.90.70.10">
    <property type="entry name" value="Cysteine proteinases"/>
    <property type="match status" value="1"/>
</dbReference>